<accession>A0AAW7JUW4</accession>
<dbReference type="GO" id="GO:0003677">
    <property type="term" value="F:DNA binding"/>
    <property type="evidence" value="ECO:0007669"/>
    <property type="project" value="InterPro"/>
</dbReference>
<sequence length="137" mass="15694">MIYQINNRLLMDYRVKQLGNGIKASTINHDLAVLSGVFSVMIEVEEFFGEHPISALAHLKTQQTEMSYLSEDEIARLLDMAQVMQCVLPDSTWLQARDEVRPKTSKLKISFIIELGLLKQRMVKSARCQFPRSPPTR</sequence>
<dbReference type="Pfam" id="PF24624">
    <property type="entry name" value="Int_N"/>
    <property type="match status" value="1"/>
</dbReference>
<reference evidence="3" key="2">
    <citation type="submission" date="2023-06" db="EMBL/GenBank/DDBJ databases">
        <authorList>
            <person name="Polev D.E."/>
            <person name="Saitova A.T."/>
            <person name="Bogumilchik E.A."/>
            <person name="Kokorina G.I."/>
            <person name="Voskresenskaia E.A."/>
        </authorList>
    </citation>
    <scope>NUCLEOTIDE SEQUENCE</scope>
    <source>
        <strain evidence="3">2145 StPb PI</strain>
    </source>
</reference>
<dbReference type="Proteomes" id="UP000040578">
    <property type="component" value="Unassembled WGS sequence"/>
</dbReference>
<dbReference type="SUPFAM" id="SSF56349">
    <property type="entry name" value="DNA breaking-rejoining enzymes"/>
    <property type="match status" value="1"/>
</dbReference>
<evidence type="ECO:0000259" key="1">
    <source>
        <dbReference type="Pfam" id="PF24624"/>
    </source>
</evidence>
<dbReference type="Proteomes" id="UP001167864">
    <property type="component" value="Unassembled WGS sequence"/>
</dbReference>
<evidence type="ECO:0000313" key="4">
    <source>
        <dbReference type="Proteomes" id="UP000040578"/>
    </source>
</evidence>
<feature type="domain" description="Phage integrase N-terminal" evidence="1">
    <location>
        <begin position="2"/>
        <end position="60"/>
    </location>
</feature>
<name>A0AAW7JUW4_9GAMM</name>
<dbReference type="AlphaFoldDB" id="A0AAW7JUW4"/>
<gene>
    <name evidence="2" type="primary">int_4</name>
    <name evidence="2" type="ORF">ERS137967_01773</name>
    <name evidence="3" type="ORF">QVN42_03175</name>
</gene>
<evidence type="ECO:0000313" key="5">
    <source>
        <dbReference type="Proteomes" id="UP001167864"/>
    </source>
</evidence>
<comment type="caution">
    <text evidence="3">The sequence shown here is derived from an EMBL/GenBank/DDBJ whole genome shotgun (WGS) entry which is preliminary data.</text>
</comment>
<evidence type="ECO:0000313" key="2">
    <source>
        <dbReference type="EMBL" id="CNE51527.1"/>
    </source>
</evidence>
<protein>
    <submittedName>
        <fullName evidence="2">Integrase</fullName>
    </submittedName>
</protein>
<proteinExistence type="predicted"/>
<dbReference type="InterPro" id="IPR011010">
    <property type="entry name" value="DNA_brk_join_enz"/>
</dbReference>
<organism evidence="3 5">
    <name type="scientific">Yersinia nurmii</name>
    <dbReference type="NCBI Taxonomy" id="685706"/>
    <lineage>
        <taxon>Bacteria</taxon>
        <taxon>Pseudomonadati</taxon>
        <taxon>Pseudomonadota</taxon>
        <taxon>Gammaproteobacteria</taxon>
        <taxon>Enterobacterales</taxon>
        <taxon>Yersiniaceae</taxon>
        <taxon>Yersinia</taxon>
    </lineage>
</organism>
<keyword evidence="4" id="KW-1185">Reference proteome</keyword>
<reference evidence="2 4" key="1">
    <citation type="submission" date="2015-03" db="EMBL/GenBank/DDBJ databases">
        <authorList>
            <consortium name="Pathogen Informatics"/>
            <person name="Murphy D."/>
        </authorList>
    </citation>
    <scope>NUCLEOTIDE SEQUENCE [LARGE SCALE GENOMIC DNA]</scope>
    <source>
        <strain evidence="4">type strain: CIP110231</strain>
        <strain evidence="2">Type strain: CIP110231</strain>
    </source>
</reference>
<dbReference type="EMBL" id="JAUEHU010000002">
    <property type="protein sequence ID" value="MDN0086404.1"/>
    <property type="molecule type" value="Genomic_DNA"/>
</dbReference>
<dbReference type="InterPro" id="IPR057084">
    <property type="entry name" value="Int_N"/>
</dbReference>
<dbReference type="EMBL" id="CPYD01000005">
    <property type="protein sequence ID" value="CNE51527.1"/>
    <property type="molecule type" value="Genomic_DNA"/>
</dbReference>
<evidence type="ECO:0000313" key="3">
    <source>
        <dbReference type="EMBL" id="MDN0086404.1"/>
    </source>
</evidence>